<keyword evidence="2" id="KW-1185">Reference proteome</keyword>
<evidence type="ECO:0000313" key="2">
    <source>
        <dbReference type="Proteomes" id="UP000053286"/>
    </source>
</evidence>
<feature type="non-terminal residue" evidence="1">
    <location>
        <position position="74"/>
    </location>
</feature>
<protein>
    <submittedName>
        <fullName evidence="1">Uncharacterized protein</fullName>
    </submittedName>
</protein>
<accession>A0A087R304</accession>
<dbReference type="AlphaFoldDB" id="A0A087R304"/>
<reference evidence="1 2" key="1">
    <citation type="submission" date="2014-04" db="EMBL/GenBank/DDBJ databases">
        <title>Genome evolution of avian class.</title>
        <authorList>
            <person name="Zhang G."/>
            <person name="Li C."/>
        </authorList>
    </citation>
    <scope>NUCLEOTIDE SEQUENCE [LARGE SCALE GENOMIC DNA]</scope>
    <source>
        <strain evidence="1">BGI_AS27</strain>
    </source>
</reference>
<feature type="non-terminal residue" evidence="1">
    <location>
        <position position="1"/>
    </location>
</feature>
<proteinExistence type="predicted"/>
<organism evidence="1 2">
    <name type="scientific">Aptenodytes forsteri</name>
    <name type="common">Emperor penguin</name>
    <dbReference type="NCBI Taxonomy" id="9233"/>
    <lineage>
        <taxon>Eukaryota</taxon>
        <taxon>Metazoa</taxon>
        <taxon>Chordata</taxon>
        <taxon>Craniata</taxon>
        <taxon>Vertebrata</taxon>
        <taxon>Euteleostomi</taxon>
        <taxon>Archelosauria</taxon>
        <taxon>Archosauria</taxon>
        <taxon>Dinosauria</taxon>
        <taxon>Saurischia</taxon>
        <taxon>Theropoda</taxon>
        <taxon>Coelurosauria</taxon>
        <taxon>Aves</taxon>
        <taxon>Neognathae</taxon>
        <taxon>Neoaves</taxon>
        <taxon>Aequornithes</taxon>
        <taxon>Sphenisciformes</taxon>
        <taxon>Spheniscidae</taxon>
        <taxon>Aptenodytes</taxon>
    </lineage>
</organism>
<name>A0A087R304_APTFO</name>
<dbReference type="Proteomes" id="UP000053286">
    <property type="component" value="Unassembled WGS sequence"/>
</dbReference>
<gene>
    <name evidence="1" type="ORF">AS27_00724</name>
</gene>
<sequence>IHAHSLFSEPAEQNMSQEVPHQTILLKHLWSVIKVTDELLHCLCFLRLFLKVSLLYICDNKIYIRKPTINYGIL</sequence>
<evidence type="ECO:0000313" key="1">
    <source>
        <dbReference type="EMBL" id="KFM07858.1"/>
    </source>
</evidence>
<dbReference type="EMBL" id="KL226067">
    <property type="protein sequence ID" value="KFM07858.1"/>
    <property type="molecule type" value="Genomic_DNA"/>
</dbReference>